<accession>A0ACB9VVE2</accession>
<gene>
    <name evidence="1" type="ORF">KUCAC02_025726</name>
</gene>
<evidence type="ECO:0000313" key="2">
    <source>
        <dbReference type="Proteomes" id="UP001057452"/>
    </source>
</evidence>
<proteinExistence type="predicted"/>
<protein>
    <submittedName>
        <fullName evidence="1">Uncharacterized protein</fullName>
    </submittedName>
</protein>
<organism evidence="1 2">
    <name type="scientific">Chaenocephalus aceratus</name>
    <name type="common">Blackfin icefish</name>
    <name type="synonym">Chaenichthys aceratus</name>
    <dbReference type="NCBI Taxonomy" id="36190"/>
    <lineage>
        <taxon>Eukaryota</taxon>
        <taxon>Metazoa</taxon>
        <taxon>Chordata</taxon>
        <taxon>Craniata</taxon>
        <taxon>Vertebrata</taxon>
        <taxon>Euteleostomi</taxon>
        <taxon>Actinopterygii</taxon>
        <taxon>Neopterygii</taxon>
        <taxon>Teleostei</taxon>
        <taxon>Neoteleostei</taxon>
        <taxon>Acanthomorphata</taxon>
        <taxon>Eupercaria</taxon>
        <taxon>Perciformes</taxon>
        <taxon>Notothenioidei</taxon>
        <taxon>Channichthyidae</taxon>
        <taxon>Chaenocephalus</taxon>
    </lineage>
</organism>
<reference evidence="1" key="1">
    <citation type="submission" date="2022-05" db="EMBL/GenBank/DDBJ databases">
        <title>Chromosome-level genome of Chaenocephalus aceratus.</title>
        <authorList>
            <person name="Park H."/>
        </authorList>
    </citation>
    <scope>NUCLEOTIDE SEQUENCE</scope>
    <source>
        <strain evidence="1">KU_202001</strain>
    </source>
</reference>
<evidence type="ECO:0000313" key="1">
    <source>
        <dbReference type="EMBL" id="KAI4804084.1"/>
    </source>
</evidence>
<sequence length="154" mass="16994">SQPVAAEETRDASNATNVPPNVTTEEWEEIKEACDVLKPFEEVTVEVSCESYVTASKGYTPSKGPPKNNLQSPHRKVDKASDEAFQRISNAAGKVNVNEQAEEEEHEAEQAGSTSRESAVWAEFDQRVSGQLINTRNSTAEAIMEVRSFFEEAM</sequence>
<feature type="non-terminal residue" evidence="1">
    <location>
        <position position="154"/>
    </location>
</feature>
<keyword evidence="2" id="KW-1185">Reference proteome</keyword>
<feature type="non-terminal residue" evidence="1">
    <location>
        <position position="1"/>
    </location>
</feature>
<dbReference type="EMBL" id="CM043799">
    <property type="protein sequence ID" value="KAI4804084.1"/>
    <property type="molecule type" value="Genomic_DNA"/>
</dbReference>
<name>A0ACB9VVE2_CHAAC</name>
<comment type="caution">
    <text evidence="1">The sequence shown here is derived from an EMBL/GenBank/DDBJ whole genome shotgun (WGS) entry which is preliminary data.</text>
</comment>
<dbReference type="Proteomes" id="UP001057452">
    <property type="component" value="Chromosome 15"/>
</dbReference>